<dbReference type="EMBL" id="BMRP01000010">
    <property type="protein sequence ID" value="GGU65175.1"/>
    <property type="molecule type" value="Genomic_DNA"/>
</dbReference>
<proteinExistence type="predicted"/>
<gene>
    <name evidence="2" type="ORF">GCM10010211_32860</name>
</gene>
<name>A0ABQ2V3B5_9ACTN</name>
<organism evidence="2 3">
    <name type="scientific">Streptomyces albospinus</name>
    <dbReference type="NCBI Taxonomy" id="285515"/>
    <lineage>
        <taxon>Bacteria</taxon>
        <taxon>Bacillati</taxon>
        <taxon>Actinomycetota</taxon>
        <taxon>Actinomycetes</taxon>
        <taxon>Kitasatosporales</taxon>
        <taxon>Streptomycetaceae</taxon>
        <taxon>Streptomyces</taxon>
    </lineage>
</organism>
<accession>A0ABQ2V3B5</accession>
<evidence type="ECO:0000256" key="1">
    <source>
        <dbReference type="SAM" id="MobiDB-lite"/>
    </source>
</evidence>
<dbReference type="Proteomes" id="UP000654471">
    <property type="component" value="Unassembled WGS sequence"/>
</dbReference>
<dbReference type="RefSeq" id="WP_189300628.1">
    <property type="nucleotide sequence ID" value="NZ_BMRP01000010.1"/>
</dbReference>
<sequence length="179" mass="20141">MTASAEPPLAQFWWLHDARWYQGVLKRFGPDAANEINEEAAKFVARRVARWCAGRYGIRFRGQSLEDFLKEFSRIPSVMFPDDGHMRVKYTVLDPSTWETAVSDVFPKRMLRAAGTQDGYRCPCMGIRSGFFEGVGLACRDERLECELDGGQVCRFRTSLTPRGDTRGAETAPAHGTAP</sequence>
<evidence type="ECO:0000313" key="2">
    <source>
        <dbReference type="EMBL" id="GGU65175.1"/>
    </source>
</evidence>
<protein>
    <recommendedName>
        <fullName evidence="4">4-vinyl reductase 4VR domain-containing protein</fullName>
    </recommendedName>
</protein>
<evidence type="ECO:0000313" key="3">
    <source>
        <dbReference type="Proteomes" id="UP000654471"/>
    </source>
</evidence>
<comment type="caution">
    <text evidence="2">The sequence shown here is derived from an EMBL/GenBank/DDBJ whole genome shotgun (WGS) entry which is preliminary data.</text>
</comment>
<feature type="region of interest" description="Disordered" evidence="1">
    <location>
        <begin position="159"/>
        <end position="179"/>
    </location>
</feature>
<evidence type="ECO:0008006" key="4">
    <source>
        <dbReference type="Google" id="ProtNLM"/>
    </source>
</evidence>
<reference evidence="3" key="1">
    <citation type="journal article" date="2019" name="Int. J. Syst. Evol. Microbiol.">
        <title>The Global Catalogue of Microorganisms (GCM) 10K type strain sequencing project: providing services to taxonomists for standard genome sequencing and annotation.</title>
        <authorList>
            <consortium name="The Broad Institute Genomics Platform"/>
            <consortium name="The Broad Institute Genome Sequencing Center for Infectious Disease"/>
            <person name="Wu L."/>
            <person name="Ma J."/>
        </authorList>
    </citation>
    <scope>NUCLEOTIDE SEQUENCE [LARGE SCALE GENOMIC DNA]</scope>
    <source>
        <strain evidence="3">JCM 3399</strain>
    </source>
</reference>
<keyword evidence="3" id="KW-1185">Reference proteome</keyword>